<dbReference type="SUPFAM" id="SSF103190">
    <property type="entry name" value="Sensory domain-like"/>
    <property type="match status" value="1"/>
</dbReference>
<keyword evidence="12" id="KW-0902">Two-component regulatory system</keyword>
<evidence type="ECO:0000313" key="16">
    <source>
        <dbReference type="Proteomes" id="UP000245125"/>
    </source>
</evidence>
<evidence type="ECO:0000256" key="11">
    <source>
        <dbReference type="ARBA" id="ARBA00022989"/>
    </source>
</evidence>
<evidence type="ECO:0000256" key="1">
    <source>
        <dbReference type="ARBA" id="ARBA00000085"/>
    </source>
</evidence>
<dbReference type="GO" id="GO:0000155">
    <property type="term" value="F:phosphorelay sensor kinase activity"/>
    <property type="evidence" value="ECO:0007669"/>
    <property type="project" value="InterPro"/>
</dbReference>
<keyword evidence="7 13" id="KW-0812">Transmembrane</keyword>
<dbReference type="Proteomes" id="UP000245125">
    <property type="component" value="Unassembled WGS sequence"/>
</dbReference>
<dbReference type="Pfam" id="PF00512">
    <property type="entry name" value="HisKA"/>
    <property type="match status" value="1"/>
</dbReference>
<dbReference type="InterPro" id="IPR036097">
    <property type="entry name" value="HisK_dim/P_sf"/>
</dbReference>
<dbReference type="InterPro" id="IPR005467">
    <property type="entry name" value="His_kinase_dom"/>
</dbReference>
<dbReference type="SUPFAM" id="SSF55874">
    <property type="entry name" value="ATPase domain of HSP90 chaperone/DNA topoisomerase II/histidine kinase"/>
    <property type="match status" value="1"/>
</dbReference>
<dbReference type="PROSITE" id="PS50109">
    <property type="entry name" value="HIS_KIN"/>
    <property type="match status" value="1"/>
</dbReference>
<dbReference type="SMART" id="SM00387">
    <property type="entry name" value="HATPase_c"/>
    <property type="match status" value="1"/>
</dbReference>
<keyword evidence="11 13" id="KW-1133">Transmembrane helix</keyword>
<dbReference type="InterPro" id="IPR003594">
    <property type="entry name" value="HATPase_dom"/>
</dbReference>
<dbReference type="EC" id="2.7.13.3" evidence="3"/>
<dbReference type="InterPro" id="IPR003661">
    <property type="entry name" value="HisK_dim/P_dom"/>
</dbReference>
<dbReference type="SMART" id="SM00388">
    <property type="entry name" value="HisKA"/>
    <property type="match status" value="1"/>
</dbReference>
<feature type="transmembrane region" description="Helical" evidence="13">
    <location>
        <begin position="171"/>
        <end position="189"/>
    </location>
</feature>
<dbReference type="InterPro" id="IPR036890">
    <property type="entry name" value="HATPase_C_sf"/>
</dbReference>
<evidence type="ECO:0000256" key="9">
    <source>
        <dbReference type="ARBA" id="ARBA00022777"/>
    </source>
</evidence>
<dbReference type="InterPro" id="IPR029151">
    <property type="entry name" value="Sensor-like_sf"/>
</dbReference>
<feature type="transmembrane region" description="Helical" evidence="13">
    <location>
        <begin position="12"/>
        <end position="35"/>
    </location>
</feature>
<keyword evidence="8" id="KW-0547">Nucleotide-binding</keyword>
<evidence type="ECO:0000256" key="4">
    <source>
        <dbReference type="ARBA" id="ARBA00022475"/>
    </source>
</evidence>
<dbReference type="PRINTS" id="PR00344">
    <property type="entry name" value="BCTRLSENSOR"/>
</dbReference>
<name>A0A2U3QKG1_9BACT</name>
<keyword evidence="4" id="KW-1003">Cell membrane</keyword>
<evidence type="ECO:0000256" key="10">
    <source>
        <dbReference type="ARBA" id="ARBA00022840"/>
    </source>
</evidence>
<evidence type="ECO:0000259" key="14">
    <source>
        <dbReference type="PROSITE" id="PS50109"/>
    </source>
</evidence>
<keyword evidence="13" id="KW-0472">Membrane</keyword>
<gene>
    <name evidence="15" type="ORF">NBG4_760012</name>
</gene>
<protein>
    <recommendedName>
        <fullName evidence="3">histidine kinase</fullName>
        <ecNumber evidence="3">2.7.13.3</ecNumber>
    </recommendedName>
</protein>
<dbReference type="PANTHER" id="PTHR43065">
    <property type="entry name" value="SENSOR HISTIDINE KINASE"/>
    <property type="match status" value="1"/>
</dbReference>
<evidence type="ECO:0000256" key="8">
    <source>
        <dbReference type="ARBA" id="ARBA00022741"/>
    </source>
</evidence>
<evidence type="ECO:0000256" key="5">
    <source>
        <dbReference type="ARBA" id="ARBA00022553"/>
    </source>
</evidence>
<dbReference type="PANTHER" id="PTHR43065:SF10">
    <property type="entry name" value="PEROXIDE STRESS-ACTIVATED HISTIDINE KINASE MAK3"/>
    <property type="match status" value="1"/>
</dbReference>
<evidence type="ECO:0000256" key="13">
    <source>
        <dbReference type="SAM" id="Phobius"/>
    </source>
</evidence>
<sequence>MADIGQKILKKTHIYLIIILVVASISTLLSTLIIYRNSLKASEESLKLQALGIAASLEPSLHDTHLEENIFRKIITEDSWEGIAFIALYDKNGLTLLHSNENLIGRRIASPEIRMSADEGTVTSGRMPLATGEEVFVLNYPIRSPDSLKVLRIALHTYPAQLITRSAKLQAVSISLTVLFLWIMGYFFIKAVRRSEQLASMMAERERLAVVGEMAAVLAHEIRNPLGSIKGFAQYLFEKGSEDKGDLGIIVDEAGRLERLTEDLLLYARPSEVRVEKFNLCDPVDEVVKLLAESDRAKQIPPNIKAAIPEDITMVSDREKLKQILSNLLQNATEAVNEQGHIKLGARRAGDNIIIIISDNGCGMDSETRSKAFNSFFTTKAKGTGLGLAIVDKLTRAMGGRIELESEPTKGTVVTMTLPLVLQTVNHE</sequence>
<keyword evidence="6" id="KW-0808">Transferase</keyword>
<dbReference type="SUPFAM" id="SSF47384">
    <property type="entry name" value="Homodimeric domain of signal transducing histidine kinase"/>
    <property type="match status" value="1"/>
</dbReference>
<evidence type="ECO:0000256" key="2">
    <source>
        <dbReference type="ARBA" id="ARBA00004651"/>
    </source>
</evidence>
<dbReference type="OrthoDB" id="9805967at2"/>
<accession>A0A2U3QKG1</accession>
<reference evidence="16" key="1">
    <citation type="submission" date="2018-03" db="EMBL/GenBank/DDBJ databases">
        <authorList>
            <person name="Zecchin S."/>
        </authorList>
    </citation>
    <scope>NUCLEOTIDE SEQUENCE [LARGE SCALE GENOMIC DNA]</scope>
</reference>
<comment type="catalytic activity">
    <reaction evidence="1">
        <text>ATP + protein L-histidine = ADP + protein N-phospho-L-histidine.</text>
        <dbReference type="EC" id="2.7.13.3"/>
    </reaction>
</comment>
<feature type="domain" description="Histidine kinase" evidence="14">
    <location>
        <begin position="217"/>
        <end position="422"/>
    </location>
</feature>
<dbReference type="GO" id="GO:0005524">
    <property type="term" value="F:ATP binding"/>
    <property type="evidence" value="ECO:0007669"/>
    <property type="project" value="UniProtKB-KW"/>
</dbReference>
<dbReference type="Pfam" id="PF02518">
    <property type="entry name" value="HATPase_c"/>
    <property type="match status" value="1"/>
</dbReference>
<proteinExistence type="predicted"/>
<evidence type="ECO:0000313" key="15">
    <source>
        <dbReference type="EMBL" id="SPQ01865.1"/>
    </source>
</evidence>
<dbReference type="EMBL" id="OUUY01000126">
    <property type="protein sequence ID" value="SPQ01865.1"/>
    <property type="molecule type" value="Genomic_DNA"/>
</dbReference>
<dbReference type="Gene3D" id="1.10.287.130">
    <property type="match status" value="1"/>
</dbReference>
<dbReference type="Gene3D" id="3.30.565.10">
    <property type="entry name" value="Histidine kinase-like ATPase, C-terminal domain"/>
    <property type="match status" value="1"/>
</dbReference>
<dbReference type="CDD" id="cd00082">
    <property type="entry name" value="HisKA"/>
    <property type="match status" value="1"/>
</dbReference>
<evidence type="ECO:0000256" key="3">
    <source>
        <dbReference type="ARBA" id="ARBA00012438"/>
    </source>
</evidence>
<keyword evidence="9 15" id="KW-0418">Kinase</keyword>
<organism evidence="15 16">
    <name type="scientific">Candidatus Sulfobium mesophilum</name>
    <dbReference type="NCBI Taxonomy" id="2016548"/>
    <lineage>
        <taxon>Bacteria</taxon>
        <taxon>Pseudomonadati</taxon>
        <taxon>Nitrospirota</taxon>
        <taxon>Nitrospiria</taxon>
        <taxon>Nitrospirales</taxon>
        <taxon>Nitrospiraceae</taxon>
        <taxon>Candidatus Sulfobium</taxon>
    </lineage>
</organism>
<keyword evidence="10" id="KW-0067">ATP-binding</keyword>
<keyword evidence="5" id="KW-0597">Phosphoprotein</keyword>
<dbReference type="GO" id="GO:0005886">
    <property type="term" value="C:plasma membrane"/>
    <property type="evidence" value="ECO:0007669"/>
    <property type="project" value="UniProtKB-SubCell"/>
</dbReference>
<evidence type="ECO:0000256" key="7">
    <source>
        <dbReference type="ARBA" id="ARBA00022692"/>
    </source>
</evidence>
<evidence type="ECO:0000256" key="12">
    <source>
        <dbReference type="ARBA" id="ARBA00023012"/>
    </source>
</evidence>
<dbReference type="InterPro" id="IPR004358">
    <property type="entry name" value="Sig_transdc_His_kin-like_C"/>
</dbReference>
<keyword evidence="16" id="KW-1185">Reference proteome</keyword>
<dbReference type="AlphaFoldDB" id="A0A2U3QKG1"/>
<comment type="subcellular location">
    <subcellularLocation>
        <location evidence="2">Cell membrane</location>
        <topology evidence="2">Multi-pass membrane protein</topology>
    </subcellularLocation>
</comment>
<evidence type="ECO:0000256" key="6">
    <source>
        <dbReference type="ARBA" id="ARBA00022679"/>
    </source>
</evidence>